<feature type="transmembrane region" description="Helical" evidence="1">
    <location>
        <begin position="211"/>
        <end position="230"/>
    </location>
</feature>
<dbReference type="EMBL" id="JACIFU010000001">
    <property type="protein sequence ID" value="MBB4173588.1"/>
    <property type="molecule type" value="Genomic_DNA"/>
</dbReference>
<comment type="caution">
    <text evidence="2">The sequence shown here is derived from an EMBL/GenBank/DDBJ whole genome shotgun (WGS) entry which is preliminary data.</text>
</comment>
<sequence>MMVFAIILVSSCALIAGALWGIYRPPSARVEGFVVAMAGGALIVSAIAELLEPAAQSTGLWGLLFVFGLGATVFTAIDTWIEKTVGEESGGGLLAAIVLDGIPENLALGVVLITAEPATVLALAGSIFLSNLPEAAGGARAMAENGFSKLKTLGLWSATAAILSLAAIAGNLLLSPIQQSPLALIQSFAAGAVIASLATEVFPKAYREDNQLAGVAVALGVAIAFTLHQIGG</sequence>
<name>A0A7W6Q3G8_9RHOB</name>
<evidence type="ECO:0000256" key="1">
    <source>
        <dbReference type="SAM" id="Phobius"/>
    </source>
</evidence>
<dbReference type="AlphaFoldDB" id="A0A7W6Q3G8"/>
<keyword evidence="1" id="KW-0472">Membrane</keyword>
<gene>
    <name evidence="2" type="ORF">GGR93_001349</name>
</gene>
<organism evidence="2 3">
    <name type="scientific">Sulfitobacter noctilucicola</name>
    <dbReference type="NCBI Taxonomy" id="1342301"/>
    <lineage>
        <taxon>Bacteria</taxon>
        <taxon>Pseudomonadati</taxon>
        <taxon>Pseudomonadota</taxon>
        <taxon>Alphaproteobacteria</taxon>
        <taxon>Rhodobacterales</taxon>
        <taxon>Roseobacteraceae</taxon>
        <taxon>Sulfitobacter</taxon>
    </lineage>
</organism>
<accession>A0A7W6Q3G8</accession>
<proteinExistence type="predicted"/>
<feature type="transmembrane region" description="Helical" evidence="1">
    <location>
        <begin position="180"/>
        <end position="199"/>
    </location>
</feature>
<feature type="transmembrane region" description="Helical" evidence="1">
    <location>
        <begin position="60"/>
        <end position="81"/>
    </location>
</feature>
<reference evidence="2 3" key="1">
    <citation type="submission" date="2020-08" db="EMBL/GenBank/DDBJ databases">
        <title>Genomic Encyclopedia of Type Strains, Phase IV (KMG-IV): sequencing the most valuable type-strain genomes for metagenomic binning, comparative biology and taxonomic classification.</title>
        <authorList>
            <person name="Goeker M."/>
        </authorList>
    </citation>
    <scope>NUCLEOTIDE SEQUENCE [LARGE SCALE GENOMIC DNA]</scope>
    <source>
        <strain evidence="2 3">DSM 101015</strain>
    </source>
</reference>
<feature type="transmembrane region" description="Helical" evidence="1">
    <location>
        <begin position="106"/>
        <end position="132"/>
    </location>
</feature>
<keyword evidence="1" id="KW-1133">Transmembrane helix</keyword>
<dbReference type="RefSeq" id="WP_025054380.1">
    <property type="nucleotide sequence ID" value="NZ_JACIFU010000001.1"/>
</dbReference>
<keyword evidence="1" id="KW-0812">Transmembrane</keyword>
<evidence type="ECO:0000313" key="2">
    <source>
        <dbReference type="EMBL" id="MBB4173588.1"/>
    </source>
</evidence>
<dbReference type="Proteomes" id="UP000565745">
    <property type="component" value="Unassembled WGS sequence"/>
</dbReference>
<evidence type="ECO:0000313" key="3">
    <source>
        <dbReference type="Proteomes" id="UP000565745"/>
    </source>
</evidence>
<feature type="transmembrane region" description="Helical" evidence="1">
    <location>
        <begin position="28"/>
        <end position="48"/>
    </location>
</feature>
<keyword evidence="3" id="KW-1185">Reference proteome</keyword>
<dbReference type="OrthoDB" id="1145132at2"/>
<feature type="transmembrane region" description="Helical" evidence="1">
    <location>
        <begin position="153"/>
        <end position="174"/>
    </location>
</feature>
<protein>
    <submittedName>
        <fullName evidence="2">ZIP family zinc transporter</fullName>
    </submittedName>
</protein>